<evidence type="ECO:0000313" key="2">
    <source>
        <dbReference type="EMBL" id="OOZ42037.1"/>
    </source>
</evidence>
<dbReference type="EMBL" id="MPRL01000003">
    <property type="protein sequence ID" value="OOZ42037.1"/>
    <property type="molecule type" value="Genomic_DNA"/>
</dbReference>
<evidence type="ECO:0008006" key="4">
    <source>
        <dbReference type="Google" id="ProtNLM"/>
    </source>
</evidence>
<feature type="chain" id="PRO_5012978692" description="Dicarboxylate transport domain-containing protein" evidence="1">
    <location>
        <begin position="23"/>
        <end position="684"/>
    </location>
</feature>
<gene>
    <name evidence="2" type="ORF">BOW53_01480</name>
</gene>
<comment type="caution">
    <text evidence="2">The sequence shown here is derived from an EMBL/GenBank/DDBJ whole genome shotgun (WGS) entry which is preliminary data.</text>
</comment>
<dbReference type="OrthoDB" id="6191549at2"/>
<organism evidence="2 3">
    <name type="scientific">Solemya pervernicosa gill symbiont</name>
    <dbReference type="NCBI Taxonomy" id="642797"/>
    <lineage>
        <taxon>Bacteria</taxon>
        <taxon>Pseudomonadati</taxon>
        <taxon>Pseudomonadota</taxon>
        <taxon>Gammaproteobacteria</taxon>
        <taxon>sulfur-oxidizing symbionts</taxon>
    </lineage>
</organism>
<keyword evidence="3" id="KW-1185">Reference proteome</keyword>
<feature type="signal peptide" evidence="1">
    <location>
        <begin position="1"/>
        <end position="22"/>
    </location>
</feature>
<accession>A0A1T2LAA2</accession>
<reference evidence="2 3" key="1">
    <citation type="submission" date="2016-11" db="EMBL/GenBank/DDBJ databases">
        <title>Mixed transmission modes and dynamic genome evolution in an obligate animal-bacterial symbiosis.</title>
        <authorList>
            <person name="Russell S.L."/>
            <person name="Corbett-Detig R.B."/>
            <person name="Cavanaugh C.M."/>
        </authorList>
    </citation>
    <scope>NUCLEOTIDE SEQUENCE [LARGE SCALE GENOMIC DNA]</scope>
    <source>
        <strain evidence="2">Sveles-Q1</strain>
    </source>
</reference>
<evidence type="ECO:0000313" key="3">
    <source>
        <dbReference type="Proteomes" id="UP000191110"/>
    </source>
</evidence>
<dbReference type="RefSeq" id="WP_078482312.1">
    <property type="nucleotide sequence ID" value="NZ_MPRL01000003.1"/>
</dbReference>
<sequence length="684" mass="75478">MKLWLTLFSLLLLCIGSSSLYAVEQIGFELSEIGDNTVQIDNLEIFVNLGSREAGSLELTIDKIELAAPELSITSLTLRCDHAVYSADLIECVKGTAKAKSEYLQAREFQLSFSYHPDTSTFNFEAEQLPLFDGKGRIKGLYKDSVLEIESRLSDLSLEQLSLLIPESHREGLTLSGKGDIDVTLTVAQGDIDASGTIALKQIDLANGDDTFVTEQLSTENQFRVKKNGYQWSISHELTLSDGALYLEPLYLEFDSTPLRANMVAIYDQQKALLNVTMLTIEDDRSNRVHAKTVVNLDNDLNELSIAVDAELGDLAAVYQHYLQPALIGTSLDALEMAGKLNGQAIIEQGTVTQLNLKPTAIHLDDTKGRFGLFNLNGTIDWSDDLQPHHSSLSWDGGHLYNLSFASSELDLTSKGEQVELLHPVTLPLLDGALTVESFLLNGISDVNRSWQFSGYLEPVSMEAISHALGWPQMSGKLSGMIPEVTYSDHRVTMDGMLLARAFDGDVVISNLSLTDPLGVTPELNADIKITNLDLEPLTRTFSFGKIEGRLNGEINKLSMVSWMPNSFEARLYTPREDESRHRISQRAVDNISNLGGVGVAGSLSRSFLRFFDEFSYDRIGISCKLRNGICEMDGVEAAENGYYLVKGGGLPRIDVVGFIRRVDWDELIDRLKSSTLGESPVIE</sequence>
<keyword evidence="1" id="KW-0732">Signal</keyword>
<protein>
    <recommendedName>
        <fullName evidence="4">Dicarboxylate transport domain-containing protein</fullName>
    </recommendedName>
</protein>
<dbReference type="AlphaFoldDB" id="A0A1T2LAA2"/>
<name>A0A1T2LAA2_9GAMM</name>
<evidence type="ECO:0000256" key="1">
    <source>
        <dbReference type="SAM" id="SignalP"/>
    </source>
</evidence>
<proteinExistence type="predicted"/>
<dbReference type="Proteomes" id="UP000191110">
    <property type="component" value="Unassembled WGS sequence"/>
</dbReference>